<protein>
    <submittedName>
        <fullName evidence="2">Uncharacterized protein</fullName>
    </submittedName>
</protein>
<reference evidence="2" key="1">
    <citation type="submission" date="2024-01" db="EMBL/GenBank/DDBJ databases">
        <authorList>
            <person name="Webb A."/>
        </authorList>
    </citation>
    <scope>NUCLEOTIDE SEQUENCE</scope>
    <source>
        <strain evidence="2">Pm1</strain>
    </source>
</reference>
<name>A0AAV1TND7_9STRA</name>
<dbReference type="AlphaFoldDB" id="A0AAV1TND7"/>
<evidence type="ECO:0000256" key="1">
    <source>
        <dbReference type="SAM" id="MobiDB-lite"/>
    </source>
</evidence>
<proteinExistence type="predicted"/>
<evidence type="ECO:0000313" key="2">
    <source>
        <dbReference type="EMBL" id="CAK7923765.1"/>
    </source>
</evidence>
<accession>A0AAV1TND7</accession>
<feature type="region of interest" description="Disordered" evidence="1">
    <location>
        <begin position="96"/>
        <end position="122"/>
    </location>
</feature>
<gene>
    <name evidence="2" type="ORF">PM001_LOCUS8915</name>
</gene>
<evidence type="ECO:0000313" key="3">
    <source>
        <dbReference type="Proteomes" id="UP001162060"/>
    </source>
</evidence>
<feature type="compositionally biased region" description="Basic and acidic residues" evidence="1">
    <location>
        <begin position="113"/>
        <end position="122"/>
    </location>
</feature>
<comment type="caution">
    <text evidence="2">The sequence shown here is derived from an EMBL/GenBank/DDBJ whole genome shotgun (WGS) entry which is preliminary data.</text>
</comment>
<dbReference type="EMBL" id="CAKLBY020000070">
    <property type="protein sequence ID" value="CAK7923765.1"/>
    <property type="molecule type" value="Genomic_DNA"/>
</dbReference>
<feature type="compositionally biased region" description="Polar residues" evidence="1">
    <location>
        <begin position="96"/>
        <end position="106"/>
    </location>
</feature>
<sequence>MIAIDKSVQLGSSLSRAFVIAGVVQPRLESRIARASYTSGSGRPRAEKARRCSGSLSLSVPAGRRALRALEAPLSGDLQTTLSRVAAPQLDYDSTTGWMHGSMSTNLEEETLEEVHTEEASE</sequence>
<organism evidence="2 3">
    <name type="scientific">Peronospora matthiolae</name>
    <dbReference type="NCBI Taxonomy" id="2874970"/>
    <lineage>
        <taxon>Eukaryota</taxon>
        <taxon>Sar</taxon>
        <taxon>Stramenopiles</taxon>
        <taxon>Oomycota</taxon>
        <taxon>Peronosporomycetes</taxon>
        <taxon>Peronosporales</taxon>
        <taxon>Peronosporaceae</taxon>
        <taxon>Peronospora</taxon>
    </lineage>
</organism>
<dbReference type="Proteomes" id="UP001162060">
    <property type="component" value="Unassembled WGS sequence"/>
</dbReference>